<proteinExistence type="predicted"/>
<dbReference type="EMBL" id="WBPG01000008">
    <property type="protein sequence ID" value="KAB2444955.1"/>
    <property type="molecule type" value="Genomic_DNA"/>
</dbReference>
<evidence type="ECO:0000313" key="1">
    <source>
        <dbReference type="EMBL" id="KAB2444955.1"/>
    </source>
</evidence>
<reference evidence="1 2" key="1">
    <citation type="submission" date="2019-10" db="EMBL/GenBank/DDBJ databases">
        <title>Bacillus from the desert of Cuatro Cinegas, Coahuila.</title>
        <authorList>
            <person name="Olmedo-Alvarez G."/>
            <person name="Saldana S."/>
            <person name="Barcelo D."/>
        </authorList>
    </citation>
    <scope>NUCLEOTIDE SEQUENCE [LARGE SCALE GENOMIC DNA]</scope>
    <source>
        <strain evidence="1 2">CH155b_5T</strain>
    </source>
</reference>
<dbReference type="Proteomes" id="UP000470409">
    <property type="component" value="Unassembled WGS sequence"/>
</dbReference>
<accession>A0A7V7SAW0</accession>
<dbReference type="RefSeq" id="WP_151624938.1">
    <property type="nucleotide sequence ID" value="NZ_WBPG01000008.1"/>
</dbReference>
<evidence type="ECO:0000313" key="2">
    <source>
        <dbReference type="Proteomes" id="UP000470409"/>
    </source>
</evidence>
<protein>
    <submittedName>
        <fullName evidence="1">Uncharacterized protein</fullName>
    </submittedName>
</protein>
<organism evidence="1 2">
    <name type="scientific">Bacillus luti</name>
    <dbReference type="NCBI Taxonomy" id="2026191"/>
    <lineage>
        <taxon>Bacteria</taxon>
        <taxon>Bacillati</taxon>
        <taxon>Bacillota</taxon>
        <taxon>Bacilli</taxon>
        <taxon>Bacillales</taxon>
        <taxon>Bacillaceae</taxon>
        <taxon>Bacillus</taxon>
        <taxon>Bacillus cereus group</taxon>
    </lineage>
</organism>
<sequence length="65" mass="7243">MANNVDLNTFPSTKTQALTMLYLQNQDLTGKTPSELVDLYISVTEEIREAFRTSGGKRPSAKFFG</sequence>
<dbReference type="AlphaFoldDB" id="A0A7V7SAW0"/>
<comment type="caution">
    <text evidence="1">The sequence shown here is derived from an EMBL/GenBank/DDBJ whole genome shotgun (WGS) entry which is preliminary data.</text>
</comment>
<name>A0A7V7SAW0_9BACI</name>
<gene>
    <name evidence="1" type="ORF">F8163_07155</name>
</gene>